<dbReference type="Proteomes" id="UP001180020">
    <property type="component" value="Unassembled WGS sequence"/>
</dbReference>
<reference evidence="3" key="1">
    <citation type="journal article" date="2023" name="Nat. Commun.">
        <title>Diploid and tetraploid genomes of Acorus and the evolution of monocots.</title>
        <authorList>
            <person name="Ma L."/>
            <person name="Liu K.W."/>
            <person name="Li Z."/>
            <person name="Hsiao Y.Y."/>
            <person name="Qi Y."/>
            <person name="Fu T."/>
            <person name="Tang G.D."/>
            <person name="Zhang D."/>
            <person name="Sun W.H."/>
            <person name="Liu D.K."/>
            <person name="Li Y."/>
            <person name="Chen G.Z."/>
            <person name="Liu X.D."/>
            <person name="Liao X.Y."/>
            <person name="Jiang Y.T."/>
            <person name="Yu X."/>
            <person name="Hao Y."/>
            <person name="Huang J."/>
            <person name="Zhao X.W."/>
            <person name="Ke S."/>
            <person name="Chen Y.Y."/>
            <person name="Wu W.L."/>
            <person name="Hsu J.L."/>
            <person name="Lin Y.F."/>
            <person name="Huang M.D."/>
            <person name="Li C.Y."/>
            <person name="Huang L."/>
            <person name="Wang Z.W."/>
            <person name="Zhao X."/>
            <person name="Zhong W.Y."/>
            <person name="Peng D.H."/>
            <person name="Ahmad S."/>
            <person name="Lan S."/>
            <person name="Zhang J.S."/>
            <person name="Tsai W.C."/>
            <person name="Van de Peer Y."/>
            <person name="Liu Z.J."/>
        </authorList>
    </citation>
    <scope>NUCLEOTIDE SEQUENCE</scope>
    <source>
        <strain evidence="3">CP</strain>
    </source>
</reference>
<dbReference type="SUPFAM" id="SSF48371">
    <property type="entry name" value="ARM repeat"/>
    <property type="match status" value="1"/>
</dbReference>
<evidence type="ECO:0000313" key="3">
    <source>
        <dbReference type="EMBL" id="KAK1325095.1"/>
    </source>
</evidence>
<dbReference type="InterPro" id="IPR016024">
    <property type="entry name" value="ARM-type_fold"/>
</dbReference>
<feature type="domain" description="DUF4042" evidence="2">
    <location>
        <begin position="422"/>
        <end position="605"/>
    </location>
</feature>
<evidence type="ECO:0000259" key="2">
    <source>
        <dbReference type="Pfam" id="PF13251"/>
    </source>
</evidence>
<accession>A0AAV9FJQ3</accession>
<gene>
    <name evidence="3" type="ORF">QJS10_CPA01g00471</name>
</gene>
<feature type="compositionally biased region" description="Low complexity" evidence="1">
    <location>
        <begin position="394"/>
        <end position="403"/>
    </location>
</feature>
<dbReference type="AlphaFoldDB" id="A0AAV9FJQ3"/>
<dbReference type="InterPro" id="IPR025283">
    <property type="entry name" value="DUF4042"/>
</dbReference>
<evidence type="ECO:0000313" key="4">
    <source>
        <dbReference type="Proteomes" id="UP001180020"/>
    </source>
</evidence>
<organism evidence="3 4">
    <name type="scientific">Acorus calamus</name>
    <name type="common">Sweet flag</name>
    <dbReference type="NCBI Taxonomy" id="4465"/>
    <lineage>
        <taxon>Eukaryota</taxon>
        <taxon>Viridiplantae</taxon>
        <taxon>Streptophyta</taxon>
        <taxon>Embryophyta</taxon>
        <taxon>Tracheophyta</taxon>
        <taxon>Spermatophyta</taxon>
        <taxon>Magnoliopsida</taxon>
        <taxon>Liliopsida</taxon>
        <taxon>Acoraceae</taxon>
        <taxon>Acorus</taxon>
    </lineage>
</organism>
<dbReference type="InterPro" id="IPR011989">
    <property type="entry name" value="ARM-like"/>
</dbReference>
<dbReference type="EMBL" id="JAUJYO010000001">
    <property type="protein sequence ID" value="KAK1325095.1"/>
    <property type="molecule type" value="Genomic_DNA"/>
</dbReference>
<feature type="region of interest" description="Disordered" evidence="1">
    <location>
        <begin position="386"/>
        <end position="411"/>
    </location>
</feature>
<dbReference type="Pfam" id="PF13251">
    <property type="entry name" value="DUF4042"/>
    <property type="match status" value="1"/>
</dbReference>
<reference evidence="3" key="2">
    <citation type="submission" date="2023-06" db="EMBL/GenBank/DDBJ databases">
        <authorList>
            <person name="Ma L."/>
            <person name="Liu K.-W."/>
            <person name="Li Z."/>
            <person name="Hsiao Y.-Y."/>
            <person name="Qi Y."/>
            <person name="Fu T."/>
            <person name="Tang G."/>
            <person name="Zhang D."/>
            <person name="Sun W.-H."/>
            <person name="Liu D.-K."/>
            <person name="Li Y."/>
            <person name="Chen G.-Z."/>
            <person name="Liu X.-D."/>
            <person name="Liao X.-Y."/>
            <person name="Jiang Y.-T."/>
            <person name="Yu X."/>
            <person name="Hao Y."/>
            <person name="Huang J."/>
            <person name="Zhao X.-W."/>
            <person name="Ke S."/>
            <person name="Chen Y.-Y."/>
            <person name="Wu W.-L."/>
            <person name="Hsu J.-L."/>
            <person name="Lin Y.-F."/>
            <person name="Huang M.-D."/>
            <person name="Li C.-Y."/>
            <person name="Huang L."/>
            <person name="Wang Z.-W."/>
            <person name="Zhao X."/>
            <person name="Zhong W.-Y."/>
            <person name="Peng D.-H."/>
            <person name="Ahmad S."/>
            <person name="Lan S."/>
            <person name="Zhang J.-S."/>
            <person name="Tsai W.-C."/>
            <person name="Van De Peer Y."/>
            <person name="Liu Z.-J."/>
        </authorList>
    </citation>
    <scope>NUCLEOTIDE SEQUENCE</scope>
    <source>
        <strain evidence="3">CP</strain>
        <tissue evidence="3">Leaves</tissue>
    </source>
</reference>
<dbReference type="PANTHER" id="PTHR13366">
    <property type="entry name" value="MALARIA ANTIGEN-RELATED"/>
    <property type="match status" value="1"/>
</dbReference>
<sequence length="789" mass="87378">MADAISSSLDRNRSNRSDCGSSADSSSSVRAWRTAFLTLRDETLASSPPHHPPPPPSLVSSLIGRHFLSISDALVSAAPHIPPREATSDVMLLVELASTILDDDGPDNFIHIIHLVHDISCRSHLEISSTFWAIMLDFLGKVTQCLLYKTDGKEIKLDYAARIKAILEVLEILRYLVNGYDGKCSLLENTQLLHLLLHVVSCSHDVSFSSPYPSGNQRHFTDFGPKNPKYKKLWEIQTVALVMIGDVFSRIGSTSLVLWQSMIKVLRKLMDFIASKNVLIEDYIMSRFYTSLLHCLHLVLADPKGPLSEHVAGLVASLQLFFTYGLSNRSAYVFGTSDSKDKEVDSPIMKSRLVEPTRSDCGRYRPPHLRKREGNGVHVPRFWGSESSVRHEPSGFGSASSDSEQSDSDGFVKDMDHFRSSKARIAALICIQDLCQADPKSLTALWTMLLPTNDVLKPRKYQENLMTCLLFDPILKTRIASSSTLALMLDGRSSLFLQVAEYKESTKCGSFTTLSSSLGQILMQLHTGILYLVQHEAHLGLLGSVFKVLMLLISATPYSRMPGDLLPAIISSVLTRIIQGISGVDQINILTAAISCLGSALSTSPPSFDVSKMLQEELLTGFVRTQGKPALLSTMFQYSQQGTHPTIRFEALQVLKAVSHNYPHLITECWEHISAAVLEQLKVSTYNGSSYEVSARTWKGDSGNNLAANSDKCTVAAIKVLDEALRAASGFRGTEEFLDDRLLDIKLLSGCTKDKRFHQPRLMDLMVHTILGRQMEANSGLRHFQSIYL</sequence>
<comment type="caution">
    <text evidence="3">The sequence shown here is derived from an EMBL/GenBank/DDBJ whole genome shotgun (WGS) entry which is preliminary data.</text>
</comment>
<evidence type="ECO:0000256" key="1">
    <source>
        <dbReference type="SAM" id="MobiDB-lite"/>
    </source>
</evidence>
<feature type="region of interest" description="Disordered" evidence="1">
    <location>
        <begin position="1"/>
        <end position="25"/>
    </location>
</feature>
<proteinExistence type="predicted"/>
<name>A0AAV9FJQ3_ACOCL</name>
<dbReference type="PANTHER" id="PTHR13366:SF0">
    <property type="entry name" value="HEAT REPEAT-CONTAINING PROTEIN 6"/>
    <property type="match status" value="1"/>
</dbReference>
<keyword evidence="4" id="KW-1185">Reference proteome</keyword>
<dbReference type="Gene3D" id="1.25.10.10">
    <property type="entry name" value="Leucine-rich Repeat Variant"/>
    <property type="match status" value="1"/>
</dbReference>
<dbReference type="InterPro" id="IPR052107">
    <property type="entry name" value="HEAT6"/>
</dbReference>
<protein>
    <recommendedName>
        <fullName evidence="2">DUF4042 domain-containing protein</fullName>
    </recommendedName>
</protein>